<dbReference type="SUPFAM" id="SSF51182">
    <property type="entry name" value="RmlC-like cupins"/>
    <property type="match status" value="1"/>
</dbReference>
<dbReference type="GO" id="GO:0004476">
    <property type="term" value="F:mannose-6-phosphate isomerase activity"/>
    <property type="evidence" value="ECO:0007669"/>
    <property type="project" value="UniProtKB-EC"/>
</dbReference>
<dbReference type="GO" id="GO:0005975">
    <property type="term" value="P:carbohydrate metabolic process"/>
    <property type="evidence" value="ECO:0007669"/>
    <property type="project" value="InterPro"/>
</dbReference>
<dbReference type="PIRSF" id="PIRSF036894">
    <property type="entry name" value="PMI_Firm_short"/>
    <property type="match status" value="1"/>
</dbReference>
<organism evidence="6 7">
    <name type="scientific">Koribacter versatilis (strain Ellin345)</name>
    <dbReference type="NCBI Taxonomy" id="204669"/>
    <lineage>
        <taxon>Bacteria</taxon>
        <taxon>Pseudomonadati</taxon>
        <taxon>Acidobacteriota</taxon>
        <taxon>Terriglobia</taxon>
        <taxon>Terriglobales</taxon>
        <taxon>Candidatus Korobacteraceae</taxon>
        <taxon>Candidatus Korobacter</taxon>
    </lineage>
</organism>
<evidence type="ECO:0000313" key="7">
    <source>
        <dbReference type="Proteomes" id="UP000002432"/>
    </source>
</evidence>
<evidence type="ECO:0000256" key="4">
    <source>
        <dbReference type="PIRSR" id="PIRSR036894-2"/>
    </source>
</evidence>
<keyword evidence="1 3" id="KW-0479">Metal-binding</keyword>
<proteinExistence type="predicted"/>
<feature type="binding site" evidence="3">
    <location>
        <position position="98"/>
    </location>
    <ligand>
        <name>Zn(2+)</name>
        <dbReference type="ChEBI" id="CHEBI:29105"/>
    </ligand>
</feature>
<reference evidence="6 7" key="1">
    <citation type="journal article" date="2009" name="Appl. Environ. Microbiol.">
        <title>Three genomes from the phylum Acidobacteria provide insight into the lifestyles of these microorganisms in soils.</title>
        <authorList>
            <person name="Ward N.L."/>
            <person name="Challacombe J.F."/>
            <person name="Janssen P.H."/>
            <person name="Henrissat B."/>
            <person name="Coutinho P.M."/>
            <person name="Wu M."/>
            <person name="Xie G."/>
            <person name="Haft D.H."/>
            <person name="Sait M."/>
            <person name="Badger J."/>
            <person name="Barabote R.D."/>
            <person name="Bradley B."/>
            <person name="Brettin T.S."/>
            <person name="Brinkac L.M."/>
            <person name="Bruce D."/>
            <person name="Creasy T."/>
            <person name="Daugherty S.C."/>
            <person name="Davidsen T.M."/>
            <person name="DeBoy R.T."/>
            <person name="Detter J.C."/>
            <person name="Dodson R.J."/>
            <person name="Durkin A.S."/>
            <person name="Ganapathy A."/>
            <person name="Gwinn-Giglio M."/>
            <person name="Han C.S."/>
            <person name="Khouri H."/>
            <person name="Kiss H."/>
            <person name="Kothari S.P."/>
            <person name="Madupu R."/>
            <person name="Nelson K.E."/>
            <person name="Nelson W.C."/>
            <person name="Paulsen I."/>
            <person name="Penn K."/>
            <person name="Ren Q."/>
            <person name="Rosovitz M.J."/>
            <person name="Selengut J.D."/>
            <person name="Shrivastava S."/>
            <person name="Sullivan S.A."/>
            <person name="Tapia R."/>
            <person name="Thompson L.S."/>
            <person name="Watkins K.L."/>
            <person name="Yang Q."/>
            <person name="Yu C."/>
            <person name="Zafar N."/>
            <person name="Zhou L."/>
            <person name="Kuske C.R."/>
        </authorList>
    </citation>
    <scope>NUCLEOTIDE SEQUENCE [LARGE SCALE GENOMIC DNA]</scope>
    <source>
        <strain evidence="6 7">Ellin345</strain>
    </source>
</reference>
<keyword evidence="6" id="KW-0413">Isomerase</keyword>
<accession>Q1IU76</accession>
<dbReference type="RefSeq" id="WP_011521376.1">
    <property type="nucleotide sequence ID" value="NC_008009.1"/>
</dbReference>
<dbReference type="CDD" id="cd07010">
    <property type="entry name" value="cupin_PMI_type_I_N_bac"/>
    <property type="match status" value="1"/>
</dbReference>
<dbReference type="AlphaFoldDB" id="Q1IU76"/>
<evidence type="ECO:0000313" key="6">
    <source>
        <dbReference type="EMBL" id="ABF39574.1"/>
    </source>
</evidence>
<dbReference type="Proteomes" id="UP000002432">
    <property type="component" value="Chromosome"/>
</dbReference>
<keyword evidence="2 3" id="KW-0862">Zinc</keyword>
<dbReference type="eggNOG" id="COG1482">
    <property type="taxonomic scope" value="Bacteria"/>
</dbReference>
<feature type="binding site" evidence="3">
    <location>
        <position position="173"/>
    </location>
    <ligand>
        <name>Zn(2+)</name>
        <dbReference type="ChEBI" id="CHEBI:29105"/>
    </ligand>
</feature>
<dbReference type="PANTHER" id="PTHR42742">
    <property type="entry name" value="TRANSCRIPTIONAL REPRESSOR MPRA"/>
    <property type="match status" value="1"/>
</dbReference>
<protein>
    <submittedName>
        <fullName evidence="6">Mannose-6-phosphate isomerase, type 1</fullName>
        <ecNumber evidence="6">5.3.1.8</ecNumber>
    </submittedName>
</protein>
<comment type="cofactor">
    <cofactor evidence="3">
        <name>Zn(2+)</name>
        <dbReference type="ChEBI" id="CHEBI:29105"/>
    </cofactor>
    <text evidence="3">Binds 1 zinc ion per subunit.</text>
</comment>
<evidence type="ECO:0000256" key="3">
    <source>
        <dbReference type="PIRSR" id="PIRSR036894-1"/>
    </source>
</evidence>
<keyword evidence="7" id="KW-1185">Reference proteome</keyword>
<evidence type="ECO:0000256" key="1">
    <source>
        <dbReference type="ARBA" id="ARBA00022723"/>
    </source>
</evidence>
<name>Q1IU76_KORVE</name>
<evidence type="ECO:0000256" key="2">
    <source>
        <dbReference type="ARBA" id="ARBA00022833"/>
    </source>
</evidence>
<dbReference type="EC" id="5.3.1.8" evidence="6"/>
<dbReference type="InterPro" id="IPR046457">
    <property type="entry name" value="PMI_typeI_cat"/>
</dbReference>
<dbReference type="Pfam" id="PF20511">
    <property type="entry name" value="PMI_typeI_cat"/>
    <property type="match status" value="1"/>
</dbReference>
<dbReference type="EnsemblBacteria" id="ABF39574">
    <property type="protein sequence ID" value="ABF39574"/>
    <property type="gene ID" value="Acid345_0569"/>
</dbReference>
<feature type="active site" evidence="4">
    <location>
        <position position="193"/>
    </location>
</feature>
<dbReference type="InterPro" id="IPR051804">
    <property type="entry name" value="Carb_Metab_Reg_Kinase/Isom"/>
</dbReference>
<dbReference type="GO" id="GO:0008270">
    <property type="term" value="F:zinc ion binding"/>
    <property type="evidence" value="ECO:0007669"/>
    <property type="project" value="InterPro"/>
</dbReference>
<feature type="domain" description="Phosphomannose isomerase type I catalytic" evidence="5">
    <location>
        <begin position="9"/>
        <end position="106"/>
    </location>
</feature>
<dbReference type="KEGG" id="aba:Acid345_0569"/>
<feature type="binding site" evidence="3">
    <location>
        <position position="115"/>
    </location>
    <ligand>
        <name>Zn(2+)</name>
        <dbReference type="ChEBI" id="CHEBI:29105"/>
    </ligand>
</feature>
<sequence>MADLHPFLLAPEFHERIWGTRDLRPIYTRIVGDNPIGEAWLTGEKCKVASGPLKGETLETLCKRFGAALTGNKAKPADRFPLLAKFLFPHEKLSVQVHPDDARAQAIGQPWGKTECWYVASAEPGAQVMLGFKAGVTKQEFEQAIHEKRAEHLLNAVPVQTGDMIYVDAGTVHAICPGAVIIETQQNSDTTYRLYDYGRPRELHVEAGLASTKEKTHAGKVKVSRNGNHDVLIASPSFCVERYSLKSPLKMSAEERGASVQVLVSEKGTGVLHHAGIEPIAFTPGEAVVVPAECDEFEVQPQWECELLRMNLPAHAVPEPTTTLL</sequence>
<dbReference type="HOGENOM" id="CLU_020529_0_1_0"/>
<dbReference type="OrthoDB" id="9808275at2"/>
<dbReference type="InterPro" id="IPR014628">
    <property type="entry name" value="Man6P_isomerase_Firm_short"/>
</dbReference>
<dbReference type="InterPro" id="IPR014710">
    <property type="entry name" value="RmlC-like_jellyroll"/>
</dbReference>
<dbReference type="Gene3D" id="2.60.120.10">
    <property type="entry name" value="Jelly Rolls"/>
    <property type="match status" value="2"/>
</dbReference>
<dbReference type="InterPro" id="IPR011051">
    <property type="entry name" value="RmlC_Cupin_sf"/>
</dbReference>
<gene>
    <name evidence="6" type="ordered locus">Acid345_0569</name>
</gene>
<evidence type="ECO:0000259" key="5">
    <source>
        <dbReference type="Pfam" id="PF20511"/>
    </source>
</evidence>
<dbReference type="STRING" id="204669.Acid345_0569"/>
<dbReference type="PANTHER" id="PTHR42742:SF3">
    <property type="entry name" value="FRUCTOKINASE"/>
    <property type="match status" value="1"/>
</dbReference>
<dbReference type="EMBL" id="CP000360">
    <property type="protein sequence ID" value="ABF39574.1"/>
    <property type="molecule type" value="Genomic_DNA"/>
</dbReference>